<gene>
    <name evidence="2" type="ORF">WG66_19141</name>
</gene>
<evidence type="ECO:0000256" key="1">
    <source>
        <dbReference type="SAM" id="MobiDB-lite"/>
    </source>
</evidence>
<feature type="region of interest" description="Disordered" evidence="1">
    <location>
        <begin position="194"/>
        <end position="338"/>
    </location>
</feature>
<sequence>MSAPPQPRIYPTPCDLTPSNLPFELDVFPPSSARTIPSPLIRTLSPDISPSTPPPASVDIERRPWASKCSPGMRQVFFCQCFWIQEGTAADLTTKSQSQPHLFQLMLWRRLSLAPEDRKYRDDVEKEKEKEHEQWYDNYVEHSRLVRVNDREVRFERFETCVLEMAQLEGGALPEAGNTRSASYEVCKTHNNPFETRSDYNTPPEASNTYDNPLKIRNHNTPPEANNNQKNPFEIRSNPFETRLDNRNPSKKRSHIRNPFETRSYAHNPFKTRSNNPFETQSNHSTPSEANNAHNTPDHTASSETGNTPFENNNTPSKASDTPPKSSNTPPNGHHDQDIFSHASQVTISGGQFNNVHGDQANSVGFYAFGLPQLQPRFRTDKSPMLTLMSLEDIRTFLCGQLSLLASSLDLPVFELLLLLGYHSFEPQLIELISYLYVVAAYTIHLVTA</sequence>
<dbReference type="AlphaFoldDB" id="A0A0W0EW32"/>
<reference evidence="2 3" key="1">
    <citation type="submission" date="2015-12" db="EMBL/GenBank/DDBJ databases">
        <title>Draft genome sequence of Moniliophthora roreri, the causal agent of frosty pod rot of cacao.</title>
        <authorList>
            <person name="Aime M.C."/>
            <person name="Diaz-Valderrama J.R."/>
            <person name="Kijpornyongpan T."/>
            <person name="Phillips-Mora W."/>
        </authorList>
    </citation>
    <scope>NUCLEOTIDE SEQUENCE [LARGE SCALE GENOMIC DNA]</scope>
    <source>
        <strain evidence="2 3">MCA 2952</strain>
    </source>
</reference>
<feature type="compositionally biased region" description="Polar residues" evidence="1">
    <location>
        <begin position="271"/>
        <end position="331"/>
    </location>
</feature>
<organism evidence="2 3">
    <name type="scientific">Moniliophthora roreri</name>
    <name type="common">Frosty pod rot fungus</name>
    <name type="synonym">Monilia roreri</name>
    <dbReference type="NCBI Taxonomy" id="221103"/>
    <lineage>
        <taxon>Eukaryota</taxon>
        <taxon>Fungi</taxon>
        <taxon>Dikarya</taxon>
        <taxon>Basidiomycota</taxon>
        <taxon>Agaricomycotina</taxon>
        <taxon>Agaricomycetes</taxon>
        <taxon>Agaricomycetidae</taxon>
        <taxon>Agaricales</taxon>
        <taxon>Marasmiineae</taxon>
        <taxon>Marasmiaceae</taxon>
        <taxon>Moniliophthora</taxon>
    </lineage>
</organism>
<feature type="compositionally biased region" description="Polar residues" evidence="1">
    <location>
        <begin position="219"/>
        <end position="231"/>
    </location>
</feature>
<accession>A0A0W0EW32</accession>
<proteinExistence type="predicted"/>
<protein>
    <submittedName>
        <fullName evidence="2">Uncharacterized protein</fullName>
    </submittedName>
</protein>
<evidence type="ECO:0000313" key="3">
    <source>
        <dbReference type="Proteomes" id="UP000054988"/>
    </source>
</evidence>
<feature type="compositionally biased region" description="Polar residues" evidence="1">
    <location>
        <begin position="194"/>
        <end position="211"/>
    </location>
</feature>
<name>A0A0W0EW32_MONRR</name>
<evidence type="ECO:0000313" key="2">
    <source>
        <dbReference type="EMBL" id="KTB28286.1"/>
    </source>
</evidence>
<comment type="caution">
    <text evidence="2">The sequence shown here is derived from an EMBL/GenBank/DDBJ whole genome shotgun (WGS) entry which is preliminary data.</text>
</comment>
<dbReference type="Proteomes" id="UP000054988">
    <property type="component" value="Unassembled WGS sequence"/>
</dbReference>
<dbReference type="EMBL" id="LATX01002488">
    <property type="protein sequence ID" value="KTB28286.1"/>
    <property type="molecule type" value="Genomic_DNA"/>
</dbReference>